<keyword evidence="8 10" id="KW-0238">DNA-binding</keyword>
<keyword evidence="6 10" id="KW-0805">Transcription regulation</keyword>
<dbReference type="GO" id="GO:0000976">
    <property type="term" value="F:transcription cis-regulatory region binding"/>
    <property type="evidence" value="ECO:0007669"/>
    <property type="project" value="UniProtKB-ARBA"/>
</dbReference>
<dbReference type="NCBIfam" id="NF009118">
    <property type="entry name" value="PRK12469.1"/>
    <property type="match status" value="1"/>
</dbReference>
<dbReference type="GO" id="GO:0001216">
    <property type="term" value="F:DNA-binding transcription activator activity"/>
    <property type="evidence" value="ECO:0007669"/>
    <property type="project" value="InterPro"/>
</dbReference>
<dbReference type="PROSITE" id="PS50044">
    <property type="entry name" value="SIGMA54_3"/>
    <property type="match status" value="1"/>
</dbReference>
<dbReference type="NCBIfam" id="NF004597">
    <property type="entry name" value="PRK05932.1-4"/>
    <property type="match status" value="1"/>
</dbReference>
<keyword evidence="3 10" id="KW-0240">DNA-directed RNA polymerase</keyword>
<keyword evidence="7 10" id="KW-0731">Sigma factor</keyword>
<dbReference type="Gene3D" id="1.10.10.1330">
    <property type="entry name" value="RNA polymerase sigma-54 factor, core-binding domain"/>
    <property type="match status" value="1"/>
</dbReference>
<evidence type="ECO:0000256" key="3">
    <source>
        <dbReference type="ARBA" id="ARBA00022478"/>
    </source>
</evidence>
<protein>
    <recommendedName>
        <fullName evidence="2 10">RNA polymerase sigma-54 factor</fullName>
    </recommendedName>
</protein>
<dbReference type="GO" id="GO:0000428">
    <property type="term" value="C:DNA-directed RNA polymerase complex"/>
    <property type="evidence" value="ECO:0007669"/>
    <property type="project" value="UniProtKB-KW"/>
</dbReference>
<dbReference type="Gene3D" id="1.10.10.60">
    <property type="entry name" value="Homeodomain-like"/>
    <property type="match status" value="1"/>
</dbReference>
<comment type="similarity">
    <text evidence="1 10">Belongs to the sigma-54 factor family.</text>
</comment>
<dbReference type="GO" id="GO:0016779">
    <property type="term" value="F:nucleotidyltransferase activity"/>
    <property type="evidence" value="ECO:0007669"/>
    <property type="project" value="UniProtKB-KW"/>
</dbReference>
<feature type="domain" description="RNA polymerase sigma factor 54 core-binding" evidence="12">
    <location>
        <begin position="117"/>
        <end position="304"/>
    </location>
</feature>
<dbReference type="RefSeq" id="WP_067401371.1">
    <property type="nucleotide sequence ID" value="NZ_LZEY01000012.1"/>
</dbReference>
<dbReference type="NCBIfam" id="TIGR02395">
    <property type="entry name" value="rpoN_sigma"/>
    <property type="match status" value="1"/>
</dbReference>
<dbReference type="GO" id="GO:0032993">
    <property type="term" value="C:protein-DNA complex"/>
    <property type="evidence" value="ECO:0007669"/>
    <property type="project" value="UniProtKB-ARBA"/>
</dbReference>
<reference evidence="14" key="1">
    <citation type="submission" date="2016-06" db="EMBL/GenBank/DDBJ databases">
        <authorList>
            <person name="Butler K."/>
        </authorList>
    </citation>
    <scope>NUCLEOTIDE SEQUENCE [LARGE SCALE GENOMIC DNA]</scope>
    <source>
        <strain evidence="14">GCSL-Mp20</strain>
    </source>
</reference>
<evidence type="ECO:0000256" key="9">
    <source>
        <dbReference type="ARBA" id="ARBA00023163"/>
    </source>
</evidence>
<gene>
    <name evidence="13" type="ORF">AYY18_03720</name>
</gene>
<evidence type="ECO:0000256" key="7">
    <source>
        <dbReference type="ARBA" id="ARBA00023082"/>
    </source>
</evidence>
<dbReference type="EMBL" id="LZEY01000012">
    <property type="protein sequence ID" value="OBU11055.1"/>
    <property type="molecule type" value="Genomic_DNA"/>
</dbReference>
<accession>A0A1B8HNK7</accession>
<keyword evidence="5 10" id="KW-0548">Nucleotidyltransferase</keyword>
<dbReference type="GO" id="GO:0006352">
    <property type="term" value="P:DNA-templated transcription initiation"/>
    <property type="evidence" value="ECO:0007669"/>
    <property type="project" value="InterPro"/>
</dbReference>
<dbReference type="PRINTS" id="PR00045">
    <property type="entry name" value="SIGMA54FCT"/>
</dbReference>
<evidence type="ECO:0000259" key="11">
    <source>
        <dbReference type="Pfam" id="PF04552"/>
    </source>
</evidence>
<keyword evidence="9 10" id="KW-0804">Transcription</keyword>
<dbReference type="FunFam" id="1.10.10.60:FF:000045">
    <property type="entry name" value="RNA polymerase sigma-54 factor"/>
    <property type="match status" value="1"/>
</dbReference>
<keyword evidence="14" id="KW-1185">Reference proteome</keyword>
<dbReference type="FunFam" id="1.10.10.1330:FF:000001">
    <property type="entry name" value="RNA polymerase sigma-54 factor"/>
    <property type="match status" value="1"/>
</dbReference>
<dbReference type="PANTHER" id="PTHR32248:SF4">
    <property type="entry name" value="RNA POLYMERASE SIGMA-54 FACTOR"/>
    <property type="match status" value="1"/>
</dbReference>
<comment type="function">
    <text evidence="10">Sigma factors are initiation factors that promote the attachment of RNA polymerase to specific initiation sites and are then released.</text>
</comment>
<dbReference type="InterPro" id="IPR007046">
    <property type="entry name" value="RNA_pol_sigma_54_core-bd"/>
</dbReference>
<evidence type="ECO:0000256" key="6">
    <source>
        <dbReference type="ARBA" id="ARBA00023015"/>
    </source>
</evidence>
<dbReference type="Pfam" id="PF00309">
    <property type="entry name" value="Sigma54_AID"/>
    <property type="match status" value="1"/>
</dbReference>
<evidence type="ECO:0000259" key="12">
    <source>
        <dbReference type="Pfam" id="PF04963"/>
    </source>
</evidence>
<dbReference type="PROSITE" id="PS00718">
    <property type="entry name" value="SIGMA54_2"/>
    <property type="match status" value="1"/>
</dbReference>
<evidence type="ECO:0000256" key="10">
    <source>
        <dbReference type="PIRNR" id="PIRNR000774"/>
    </source>
</evidence>
<dbReference type="PROSITE" id="PS00717">
    <property type="entry name" value="SIGMA54_1"/>
    <property type="match status" value="1"/>
</dbReference>
<feature type="domain" description="RNA polymerase sigma factor 54 DNA-binding" evidence="11">
    <location>
        <begin position="318"/>
        <end position="476"/>
    </location>
</feature>
<proteinExistence type="inferred from homology"/>
<dbReference type="PANTHER" id="PTHR32248">
    <property type="entry name" value="RNA POLYMERASE SIGMA-54 FACTOR"/>
    <property type="match status" value="1"/>
</dbReference>
<dbReference type="OrthoDB" id="9814402at2"/>
<dbReference type="InterPro" id="IPR038709">
    <property type="entry name" value="RpoN_core-bd_sf"/>
</dbReference>
<dbReference type="PIRSF" id="PIRSF000774">
    <property type="entry name" value="RpoN"/>
    <property type="match status" value="1"/>
</dbReference>
<keyword evidence="4 10" id="KW-0808">Transferase</keyword>
<comment type="caution">
    <text evidence="13">The sequence shown here is derived from an EMBL/GenBank/DDBJ whole genome shotgun (WGS) entry which is preliminary data.</text>
</comment>
<dbReference type="NCBIfam" id="NF004595">
    <property type="entry name" value="PRK05932.1-2"/>
    <property type="match status" value="1"/>
</dbReference>
<evidence type="ECO:0000313" key="13">
    <source>
        <dbReference type="EMBL" id="OBU11055.1"/>
    </source>
</evidence>
<dbReference type="Pfam" id="PF04552">
    <property type="entry name" value="Sigma54_DBD"/>
    <property type="match status" value="1"/>
</dbReference>
<evidence type="ECO:0000256" key="2">
    <source>
        <dbReference type="ARBA" id="ARBA00019942"/>
    </source>
</evidence>
<dbReference type="Pfam" id="PF04963">
    <property type="entry name" value="Sigma54_CBD"/>
    <property type="match status" value="1"/>
</dbReference>
<organism evidence="13 14">
    <name type="scientific">Morganella psychrotolerans</name>
    <dbReference type="NCBI Taxonomy" id="368603"/>
    <lineage>
        <taxon>Bacteria</taxon>
        <taxon>Pseudomonadati</taxon>
        <taxon>Pseudomonadota</taxon>
        <taxon>Gammaproteobacteria</taxon>
        <taxon>Enterobacterales</taxon>
        <taxon>Morganellaceae</taxon>
        <taxon>Morganella</taxon>
    </lineage>
</organism>
<evidence type="ECO:0000256" key="8">
    <source>
        <dbReference type="ARBA" id="ARBA00023125"/>
    </source>
</evidence>
<evidence type="ECO:0000256" key="4">
    <source>
        <dbReference type="ARBA" id="ARBA00022679"/>
    </source>
</evidence>
<dbReference type="AlphaFoldDB" id="A0A1B8HNK7"/>
<dbReference type="GO" id="GO:0016987">
    <property type="term" value="F:sigma factor activity"/>
    <property type="evidence" value="ECO:0007669"/>
    <property type="project" value="UniProtKB-KW"/>
</dbReference>
<evidence type="ECO:0000256" key="1">
    <source>
        <dbReference type="ARBA" id="ARBA00008798"/>
    </source>
</evidence>
<dbReference type="InterPro" id="IPR007634">
    <property type="entry name" value="RNA_pol_sigma_54_DNA-bd"/>
</dbReference>
<evidence type="ECO:0000256" key="5">
    <source>
        <dbReference type="ARBA" id="ARBA00022695"/>
    </source>
</evidence>
<sequence>MKQSLQLKLSQQLAMTPQLQQAIRLLQLSTLELQQEIREALESNPLLELDDNQQEIDTPADAEPQKEMDSVEALEQTALPEDLPLDTQWDEIYTAGSPSGTGSDYSDDELPLYQGETTETLQDYLIWQARLTPFTETDTAIAFSIIDAIDETGYLTVPVEDIRLSIGDDEVTTEDVEAVLKRIQRFDPVGVGARDLRECLLVQLKMLPDTTPSLKDALVIVDKHLALLGNRDFRTLGRVTKLKEDALKSAIDLIQTMEPRPGLVVNTGESEYVIPDVLVRKHGERWVVELNSDSLPRLRVNSHYAALGSRTRNESDSQFIRNNLQEAKWLIKSLESRNDTLLRVSTCIVEEQQAFFEHGAEHMKPMVLADIALRVDMHESTISRVTTQKFLHSPRGIFELKYFFSSHVNTDSGGEASSTAIRALVKKLVAAENPVKPLSDSKLTEILAEQGIQVARRTVAKYRESLSIPPSNQRKQLI</sequence>
<dbReference type="Proteomes" id="UP000092377">
    <property type="component" value="Unassembled WGS sequence"/>
</dbReference>
<dbReference type="InterPro" id="IPR000394">
    <property type="entry name" value="RNA_pol_sigma_54"/>
</dbReference>
<evidence type="ECO:0000313" key="14">
    <source>
        <dbReference type="Proteomes" id="UP000092377"/>
    </source>
</evidence>
<name>A0A1B8HNK7_9GAMM</name>